<dbReference type="RefSeq" id="XP_008658967.1">
    <property type="nucleotide sequence ID" value="XM_008660745.4"/>
</dbReference>
<feature type="compositionally biased region" description="Basic and acidic residues" evidence="7">
    <location>
        <begin position="141"/>
        <end position="153"/>
    </location>
</feature>
<evidence type="ECO:0000259" key="8">
    <source>
        <dbReference type="Pfam" id="PF00892"/>
    </source>
</evidence>
<keyword evidence="10" id="KW-1185">Reference proteome</keyword>
<dbReference type="GeneID" id="100501625"/>
<reference evidence="9" key="2">
    <citation type="submission" date="2019-07" db="EMBL/GenBank/DDBJ databases">
        <authorList>
            <person name="Seetharam A."/>
            <person name="Woodhouse M."/>
            <person name="Cannon E."/>
        </authorList>
    </citation>
    <scope>NUCLEOTIDE SEQUENCE [LARGE SCALE GENOMIC DNA]</scope>
    <source>
        <strain evidence="9">cv. B73</strain>
    </source>
</reference>
<reference evidence="9" key="3">
    <citation type="submission" date="2021-05" db="UniProtKB">
        <authorList>
            <consortium name="EnsemblPlants"/>
        </authorList>
    </citation>
    <scope>IDENTIFICATION</scope>
    <source>
        <strain evidence="9">cv. B73</strain>
    </source>
</reference>
<dbReference type="GO" id="GO:0022857">
    <property type="term" value="F:transmembrane transporter activity"/>
    <property type="evidence" value="ECO:0007669"/>
    <property type="project" value="InterPro"/>
</dbReference>
<dbReference type="SUPFAM" id="SSF103481">
    <property type="entry name" value="Multidrug resistance efflux transporter EmrE"/>
    <property type="match status" value="1"/>
</dbReference>
<dbReference type="AlphaFoldDB" id="A0A804R1Y7"/>
<sequence length="388" mass="43048">MWMISAGRMEQWAPTAAMVATNVVIAVMTALIKQALSLGMNRLVLITFRQMVATLFLGPIAYFKERRMRPKFTSEIFVYMFLSGILGPVLLQYTLFVGLDYTTATFAATFGNMLPVVTFLISLAFSTQLHQVRSTGGEEQVGERQDLRDAHLPRRRNDAHLLQGFSTDTNHHRRHVVSSIQRRRPHQATSRRARHGPVGAGLRLHAGQRRRLRAVAAPAAEVHPQVPGRVLGHGVHVAIQLRPGRGAGPVDPEDQPCRVGPQGDRGDRHGGVLWCSGVWHWVPAAHLLRGEERPRVHCRLQPARPDLRRRHRSLHPPRASLPRKRAGVSAGYSRALPCTVGQERGSCCCCCFGKASAGRGRTARESVIFFPLLFIKVQCARAGTNIIN</sequence>
<evidence type="ECO:0000256" key="5">
    <source>
        <dbReference type="ARBA" id="ARBA00023136"/>
    </source>
</evidence>
<organism evidence="9 10">
    <name type="scientific">Zea mays</name>
    <name type="common">Maize</name>
    <dbReference type="NCBI Taxonomy" id="4577"/>
    <lineage>
        <taxon>Eukaryota</taxon>
        <taxon>Viridiplantae</taxon>
        <taxon>Streptophyta</taxon>
        <taxon>Embryophyta</taxon>
        <taxon>Tracheophyta</taxon>
        <taxon>Spermatophyta</taxon>
        <taxon>Magnoliopsida</taxon>
        <taxon>Liliopsida</taxon>
        <taxon>Poales</taxon>
        <taxon>Poaceae</taxon>
        <taxon>PACMAD clade</taxon>
        <taxon>Panicoideae</taxon>
        <taxon>Andropogonodae</taxon>
        <taxon>Andropogoneae</taxon>
        <taxon>Tripsacinae</taxon>
        <taxon>Zea</taxon>
    </lineage>
</organism>
<feature type="transmembrane region" description="Helical" evidence="6">
    <location>
        <begin position="44"/>
        <end position="64"/>
    </location>
</feature>
<dbReference type="OrthoDB" id="1728340at2759"/>
<comment type="subcellular location">
    <subcellularLocation>
        <location evidence="1 6">Membrane</location>
        <topology evidence="1 6">Multi-pass membrane protein</topology>
    </subcellularLocation>
</comment>
<feature type="region of interest" description="Disordered" evidence="7">
    <location>
        <begin position="134"/>
        <end position="153"/>
    </location>
</feature>
<dbReference type="Pfam" id="PF00892">
    <property type="entry name" value="EamA"/>
    <property type="match status" value="1"/>
</dbReference>
<dbReference type="EnsemblPlants" id="Zm00001eb379160_T003">
    <property type="protein sequence ID" value="Zm00001eb379160_P003"/>
    <property type="gene ID" value="Zm00001eb379160"/>
</dbReference>
<feature type="compositionally biased region" description="Basic residues" evidence="7">
    <location>
        <begin position="173"/>
        <end position="195"/>
    </location>
</feature>
<evidence type="ECO:0000256" key="6">
    <source>
        <dbReference type="RuleBase" id="RU363077"/>
    </source>
</evidence>
<dbReference type="InterPro" id="IPR037185">
    <property type="entry name" value="EmrE-like"/>
</dbReference>
<reference evidence="10" key="1">
    <citation type="journal article" date="2009" name="Science">
        <title>The B73 maize genome: complexity, diversity, and dynamics.</title>
        <authorList>
            <person name="Schnable P.S."/>
            <person name="Ware D."/>
            <person name="Fulton R.S."/>
            <person name="Stein J.C."/>
            <person name="Wei F."/>
            <person name="Pasternak S."/>
            <person name="Liang C."/>
            <person name="Zhang J."/>
            <person name="Fulton L."/>
            <person name="Graves T.A."/>
            <person name="Minx P."/>
            <person name="Reily A.D."/>
            <person name="Courtney L."/>
            <person name="Kruchowski S.S."/>
            <person name="Tomlinson C."/>
            <person name="Strong C."/>
            <person name="Delehaunty K."/>
            <person name="Fronick C."/>
            <person name="Courtney B."/>
            <person name="Rock S.M."/>
            <person name="Belter E."/>
            <person name="Du F."/>
            <person name="Kim K."/>
            <person name="Abbott R.M."/>
            <person name="Cotton M."/>
            <person name="Levy A."/>
            <person name="Marchetto P."/>
            <person name="Ochoa K."/>
            <person name="Jackson S.M."/>
            <person name="Gillam B."/>
            <person name="Chen W."/>
            <person name="Yan L."/>
            <person name="Higginbotham J."/>
            <person name="Cardenas M."/>
            <person name="Waligorski J."/>
            <person name="Applebaum E."/>
            <person name="Phelps L."/>
            <person name="Falcone J."/>
            <person name="Kanchi K."/>
            <person name="Thane T."/>
            <person name="Scimone A."/>
            <person name="Thane N."/>
            <person name="Henke J."/>
            <person name="Wang T."/>
            <person name="Ruppert J."/>
            <person name="Shah N."/>
            <person name="Rotter K."/>
            <person name="Hodges J."/>
            <person name="Ingenthron E."/>
            <person name="Cordes M."/>
            <person name="Kohlberg S."/>
            <person name="Sgro J."/>
            <person name="Delgado B."/>
            <person name="Mead K."/>
            <person name="Chinwalla A."/>
            <person name="Leonard S."/>
            <person name="Crouse K."/>
            <person name="Collura K."/>
            <person name="Kudrna D."/>
            <person name="Currie J."/>
            <person name="He R."/>
            <person name="Angelova A."/>
            <person name="Rajasekar S."/>
            <person name="Mueller T."/>
            <person name="Lomeli R."/>
            <person name="Scara G."/>
            <person name="Ko A."/>
            <person name="Delaney K."/>
            <person name="Wissotski M."/>
            <person name="Lopez G."/>
            <person name="Campos D."/>
            <person name="Braidotti M."/>
            <person name="Ashley E."/>
            <person name="Golser W."/>
            <person name="Kim H."/>
            <person name="Lee S."/>
            <person name="Lin J."/>
            <person name="Dujmic Z."/>
            <person name="Kim W."/>
            <person name="Talag J."/>
            <person name="Zuccolo A."/>
            <person name="Fan C."/>
            <person name="Sebastian A."/>
            <person name="Kramer M."/>
            <person name="Spiegel L."/>
            <person name="Nascimento L."/>
            <person name="Zutavern T."/>
            <person name="Miller B."/>
            <person name="Ambroise C."/>
            <person name="Muller S."/>
            <person name="Spooner W."/>
            <person name="Narechania A."/>
            <person name="Ren L."/>
            <person name="Wei S."/>
            <person name="Kumari S."/>
            <person name="Faga B."/>
            <person name="Levy M.J."/>
            <person name="McMahan L."/>
            <person name="Van Buren P."/>
            <person name="Vaughn M.W."/>
            <person name="Ying K."/>
            <person name="Yeh C.-T."/>
            <person name="Emrich S.J."/>
            <person name="Jia Y."/>
            <person name="Kalyanaraman A."/>
            <person name="Hsia A.-P."/>
            <person name="Barbazuk W.B."/>
            <person name="Baucom R.S."/>
            <person name="Brutnell T.P."/>
            <person name="Carpita N.C."/>
            <person name="Chaparro C."/>
            <person name="Chia J.-M."/>
            <person name="Deragon J.-M."/>
            <person name="Estill J.C."/>
            <person name="Fu Y."/>
            <person name="Jeddeloh J.A."/>
            <person name="Han Y."/>
            <person name="Lee H."/>
            <person name="Li P."/>
            <person name="Lisch D.R."/>
            <person name="Liu S."/>
            <person name="Liu Z."/>
            <person name="Nagel D.H."/>
            <person name="McCann M.C."/>
            <person name="SanMiguel P."/>
            <person name="Myers A.M."/>
            <person name="Nettleton D."/>
            <person name="Nguyen J."/>
            <person name="Penning B.W."/>
            <person name="Ponnala L."/>
            <person name="Schneider K.L."/>
            <person name="Schwartz D.C."/>
            <person name="Sharma A."/>
            <person name="Soderlund C."/>
            <person name="Springer N.M."/>
            <person name="Sun Q."/>
            <person name="Wang H."/>
            <person name="Waterman M."/>
            <person name="Westerman R."/>
            <person name="Wolfgruber T.K."/>
            <person name="Yang L."/>
            <person name="Yu Y."/>
            <person name="Zhang L."/>
            <person name="Zhou S."/>
            <person name="Zhu Q."/>
            <person name="Bennetzen J.L."/>
            <person name="Dawe R.K."/>
            <person name="Jiang J."/>
            <person name="Jiang N."/>
            <person name="Presting G.G."/>
            <person name="Wessler S.R."/>
            <person name="Aluru S."/>
            <person name="Martienssen R.A."/>
            <person name="Clifton S.W."/>
            <person name="McCombie W.R."/>
            <person name="Wing R.A."/>
            <person name="Wilson R.K."/>
        </authorList>
    </citation>
    <scope>NUCLEOTIDE SEQUENCE [LARGE SCALE GENOMIC DNA]</scope>
    <source>
        <strain evidence="10">cv. B73</strain>
    </source>
</reference>
<keyword evidence="5 6" id="KW-0472">Membrane</keyword>
<evidence type="ECO:0000313" key="10">
    <source>
        <dbReference type="Proteomes" id="UP000007305"/>
    </source>
</evidence>
<feature type="transmembrane region" description="Helical" evidence="6">
    <location>
        <begin position="101"/>
        <end position="125"/>
    </location>
</feature>
<feature type="domain" description="EamA" evidence="8">
    <location>
        <begin position="18"/>
        <end position="125"/>
    </location>
</feature>
<protein>
    <recommendedName>
        <fullName evidence="6">WAT1-related protein</fullName>
    </recommendedName>
</protein>
<dbReference type="InterPro" id="IPR030184">
    <property type="entry name" value="WAT1-related"/>
</dbReference>
<evidence type="ECO:0000313" key="9">
    <source>
        <dbReference type="EnsemblPlants" id="Zm00001eb379160_P003"/>
    </source>
</evidence>
<dbReference type="Gramene" id="Zm00001eb379160_T003">
    <property type="protein sequence ID" value="Zm00001eb379160_P003"/>
    <property type="gene ID" value="Zm00001eb379160"/>
</dbReference>
<dbReference type="InParanoid" id="A0A804R1Y7"/>
<gene>
    <name evidence="9" type="primary">LOC100501625</name>
</gene>
<dbReference type="Proteomes" id="UP000007305">
    <property type="component" value="Chromosome 9"/>
</dbReference>
<dbReference type="PANTHER" id="PTHR31218">
    <property type="entry name" value="WAT1-RELATED PROTEIN"/>
    <property type="match status" value="1"/>
</dbReference>
<evidence type="ECO:0000256" key="2">
    <source>
        <dbReference type="ARBA" id="ARBA00007635"/>
    </source>
</evidence>
<feature type="transmembrane region" description="Helical" evidence="6">
    <location>
        <begin position="76"/>
        <end position="95"/>
    </location>
</feature>
<evidence type="ECO:0000256" key="7">
    <source>
        <dbReference type="SAM" id="MobiDB-lite"/>
    </source>
</evidence>
<keyword evidence="3 6" id="KW-0812">Transmembrane</keyword>
<feature type="region of interest" description="Disordered" evidence="7">
    <location>
        <begin position="173"/>
        <end position="196"/>
    </location>
</feature>
<dbReference type="InterPro" id="IPR000620">
    <property type="entry name" value="EamA_dom"/>
</dbReference>
<name>A0A804R1Y7_MAIZE</name>
<dbReference type="GO" id="GO:0005886">
    <property type="term" value="C:plasma membrane"/>
    <property type="evidence" value="ECO:0000318"/>
    <property type="project" value="GO_Central"/>
</dbReference>
<evidence type="ECO:0000256" key="1">
    <source>
        <dbReference type="ARBA" id="ARBA00004141"/>
    </source>
</evidence>
<accession>A0A804R1Y7</accession>
<proteinExistence type="inferred from homology"/>
<feature type="transmembrane region" description="Helical" evidence="6">
    <location>
        <begin position="12"/>
        <end position="32"/>
    </location>
</feature>
<comment type="similarity">
    <text evidence="2 6">Belongs to the drug/metabolite transporter (DMT) superfamily. Plant drug/metabolite exporter (P-DME) (TC 2.A.7.4) family.</text>
</comment>
<keyword evidence="4 6" id="KW-1133">Transmembrane helix</keyword>
<evidence type="ECO:0000256" key="3">
    <source>
        <dbReference type="ARBA" id="ARBA00022692"/>
    </source>
</evidence>
<comment type="caution">
    <text evidence="6">Lacks conserved residue(s) required for the propagation of feature annotation.</text>
</comment>
<evidence type="ECO:0000256" key="4">
    <source>
        <dbReference type="ARBA" id="ARBA00022989"/>
    </source>
</evidence>